<name>A0ABU1F9F5_9RHOB</name>
<dbReference type="Proteomes" id="UP001247754">
    <property type="component" value="Unassembled WGS sequence"/>
</dbReference>
<dbReference type="PANTHER" id="PTHR30466">
    <property type="entry name" value="FLAVIN REDUCTASE"/>
    <property type="match status" value="1"/>
</dbReference>
<keyword evidence="4" id="KW-1185">Reference proteome</keyword>
<keyword evidence="1" id="KW-0560">Oxidoreductase</keyword>
<dbReference type="PANTHER" id="PTHR30466:SF1">
    <property type="entry name" value="FMN REDUCTASE (NADH) RUTF"/>
    <property type="match status" value="1"/>
</dbReference>
<dbReference type="SUPFAM" id="SSF50475">
    <property type="entry name" value="FMN-binding split barrel"/>
    <property type="match status" value="1"/>
</dbReference>
<dbReference type="Gene3D" id="2.30.110.10">
    <property type="entry name" value="Electron Transport, Fmn-binding Protein, Chain A"/>
    <property type="match status" value="1"/>
</dbReference>
<evidence type="ECO:0000313" key="3">
    <source>
        <dbReference type="EMBL" id="MDR5653506.1"/>
    </source>
</evidence>
<dbReference type="InterPro" id="IPR002563">
    <property type="entry name" value="Flavin_Rdtase-like_dom"/>
</dbReference>
<protein>
    <submittedName>
        <fullName evidence="3">Flavin reductase family protein</fullName>
    </submittedName>
</protein>
<feature type="domain" description="Flavin reductase like" evidence="2">
    <location>
        <begin position="23"/>
        <end position="171"/>
    </location>
</feature>
<accession>A0ABU1F9F5</accession>
<proteinExistence type="predicted"/>
<reference evidence="3 4" key="1">
    <citation type="submission" date="2023-09" db="EMBL/GenBank/DDBJ databases">
        <title>Xinfangfangia sedmenti sp. nov., isolated the sedment.</title>
        <authorList>
            <person name="Xu L."/>
        </authorList>
    </citation>
    <scope>NUCLEOTIDE SEQUENCE [LARGE SCALE GENOMIC DNA]</scope>
    <source>
        <strain evidence="3 4">LG-4</strain>
    </source>
</reference>
<sequence length="173" mass="18097">MSTEILTGPGADAALTEAFRASLRRVAASVSIVAARDAAGQFHGMAVTSAGSLSMEPPSMMVAVNRSASVHPVMRDSGRFSLNLMDEGNAPLLEAFSRTELRDRRFAPGQWRAGPGGLPVLEGALACHVCTVAETHDFGTHTVFFGRVDAVILPDGPGGAPIVWCNGARLPAR</sequence>
<dbReference type="Pfam" id="PF01613">
    <property type="entry name" value="Flavin_Reduct"/>
    <property type="match status" value="1"/>
</dbReference>
<evidence type="ECO:0000259" key="2">
    <source>
        <dbReference type="SMART" id="SM00903"/>
    </source>
</evidence>
<dbReference type="EMBL" id="JAVKPH010000014">
    <property type="protein sequence ID" value="MDR5653506.1"/>
    <property type="molecule type" value="Genomic_DNA"/>
</dbReference>
<comment type="caution">
    <text evidence="3">The sequence shown here is derived from an EMBL/GenBank/DDBJ whole genome shotgun (WGS) entry which is preliminary data.</text>
</comment>
<dbReference type="InterPro" id="IPR050268">
    <property type="entry name" value="NADH-dep_flavin_reductase"/>
</dbReference>
<evidence type="ECO:0000256" key="1">
    <source>
        <dbReference type="ARBA" id="ARBA00023002"/>
    </source>
</evidence>
<evidence type="ECO:0000313" key="4">
    <source>
        <dbReference type="Proteomes" id="UP001247754"/>
    </source>
</evidence>
<organism evidence="3 4">
    <name type="scientific">Ruixingdingia sedimenti</name>
    <dbReference type="NCBI Taxonomy" id="3073604"/>
    <lineage>
        <taxon>Bacteria</taxon>
        <taxon>Pseudomonadati</taxon>
        <taxon>Pseudomonadota</taxon>
        <taxon>Alphaproteobacteria</taxon>
        <taxon>Rhodobacterales</taxon>
        <taxon>Paracoccaceae</taxon>
        <taxon>Ruixingdingia</taxon>
    </lineage>
</organism>
<dbReference type="InterPro" id="IPR012349">
    <property type="entry name" value="Split_barrel_FMN-bd"/>
</dbReference>
<gene>
    <name evidence="3" type="ORF">RGD00_12890</name>
</gene>
<dbReference type="RefSeq" id="WP_310457745.1">
    <property type="nucleotide sequence ID" value="NZ_JAVKPH010000014.1"/>
</dbReference>
<dbReference type="SMART" id="SM00903">
    <property type="entry name" value="Flavin_Reduct"/>
    <property type="match status" value="1"/>
</dbReference>